<keyword evidence="1" id="KW-1133">Transmembrane helix</keyword>
<dbReference type="PATRIC" id="fig|345309.4.peg.2930"/>
<feature type="transmembrane region" description="Helical" evidence="1">
    <location>
        <begin position="84"/>
        <end position="112"/>
    </location>
</feature>
<evidence type="ECO:0000256" key="1">
    <source>
        <dbReference type="SAM" id="Phobius"/>
    </source>
</evidence>
<keyword evidence="3" id="KW-1185">Reference proteome</keyword>
<feature type="transmembrane region" description="Helical" evidence="1">
    <location>
        <begin position="132"/>
        <end position="159"/>
    </location>
</feature>
<gene>
    <name evidence="2" type="ORF">VI08_02960</name>
</gene>
<organism evidence="2 3">
    <name type="scientific">Luteibacter yeojuensis</name>
    <dbReference type="NCBI Taxonomy" id="345309"/>
    <lineage>
        <taxon>Bacteria</taxon>
        <taxon>Pseudomonadati</taxon>
        <taxon>Pseudomonadota</taxon>
        <taxon>Gammaproteobacteria</taxon>
        <taxon>Lysobacterales</taxon>
        <taxon>Rhodanobacteraceae</taxon>
        <taxon>Luteibacter</taxon>
    </lineage>
</organism>
<dbReference type="AlphaFoldDB" id="A0A0F3KZU3"/>
<proteinExistence type="predicted"/>
<dbReference type="RefSeq" id="WP_045828043.1">
    <property type="nucleotide sequence ID" value="NZ_JZRB01000004.1"/>
</dbReference>
<sequence length="160" mass="15891">MDAALYLLAAALIVGGMAGAVLPVLPGIPMLFGGIWLAAAVDGYQHVGWGWLIAIGIVGAVGVALDFISASLGAKKIGATPRALWGAGVGTTVGMFFGIPGLIIGPFAGAVVGELCSGKSILRSAHVGVSTWVGMLVGMLAKVAISFLMLGMAGVALLFA</sequence>
<name>A0A0F3KZU3_9GAMM</name>
<dbReference type="PANTHER" id="PTHR39165:SF1">
    <property type="entry name" value="DUF456 DOMAIN-CONTAINING PROTEIN"/>
    <property type="match status" value="1"/>
</dbReference>
<keyword evidence="1" id="KW-0812">Transmembrane</keyword>
<dbReference type="Proteomes" id="UP000033651">
    <property type="component" value="Unassembled WGS sequence"/>
</dbReference>
<dbReference type="OrthoDB" id="9808460at2"/>
<dbReference type="EMBL" id="JZRB01000004">
    <property type="protein sequence ID" value="KJV36738.1"/>
    <property type="molecule type" value="Genomic_DNA"/>
</dbReference>
<dbReference type="PANTHER" id="PTHR39165">
    <property type="entry name" value="IG HYPOTHETICAL 17883"/>
    <property type="match status" value="1"/>
</dbReference>
<comment type="caution">
    <text evidence="2">The sequence shown here is derived from an EMBL/GenBank/DDBJ whole genome shotgun (WGS) entry which is preliminary data.</text>
</comment>
<protein>
    <submittedName>
        <fullName evidence="2">Membrane protein</fullName>
    </submittedName>
</protein>
<dbReference type="Pfam" id="PF04306">
    <property type="entry name" value="DUF456"/>
    <property type="match status" value="1"/>
</dbReference>
<evidence type="ECO:0000313" key="3">
    <source>
        <dbReference type="Proteomes" id="UP000033651"/>
    </source>
</evidence>
<evidence type="ECO:0000313" key="2">
    <source>
        <dbReference type="EMBL" id="KJV36738.1"/>
    </source>
</evidence>
<reference evidence="2 3" key="1">
    <citation type="submission" date="2015-03" db="EMBL/GenBank/DDBJ databases">
        <title>Draft genome sequence of Luteibacter yeojuensis strain SU11.</title>
        <authorList>
            <person name="Sulaiman J."/>
            <person name="Priya K."/>
            <person name="Chan K.-G."/>
        </authorList>
    </citation>
    <scope>NUCLEOTIDE SEQUENCE [LARGE SCALE GENOMIC DNA]</scope>
    <source>
        <strain evidence="2 3">SU11</strain>
    </source>
</reference>
<accession>A0A0F3KZU3</accession>
<keyword evidence="1" id="KW-0472">Membrane</keyword>
<dbReference type="InterPro" id="IPR007403">
    <property type="entry name" value="DUF456"/>
</dbReference>
<feature type="transmembrane region" description="Helical" evidence="1">
    <location>
        <begin position="47"/>
        <end position="72"/>
    </location>
</feature>